<dbReference type="SUPFAM" id="SSF54236">
    <property type="entry name" value="Ubiquitin-like"/>
    <property type="match status" value="1"/>
</dbReference>
<dbReference type="Gene3D" id="3.30.420.210">
    <property type="entry name" value="SEP domain"/>
    <property type="match status" value="1"/>
</dbReference>
<sequence>MTAMMQRITLLEKTVKSQTEEIRNKEKLISALEKKRLRTQTGPEHTHSNSGAYLERRCQELQTQVQQMEEFLSDYGLVWVGDETIDGSTESDQTHSSDQSLWDGGTSPARSFSMNFDLVLQRIQDLNILTGEGQCFIQTTASGAKLAKKDPVPLKLYGNGIMMFDGPFRSFQEQSTQRCMQDLMDGYFPSELQQRFPDGVPFEVQDRRHETFLVRLPWDTFPGEGRAVYEEKDEESTKVVSLQSPEKKLTTDQFLRKLPKMVVKAGRVINIRNSLRETLQVSSDSQSSSSEILVDTPALQTATSREQKLNCKRTPPKPVITLKVKSEDGDQTYMVKMWLSETVGHLRSYLDQHRGSNESGYDIISTHPRSIYSDDDMMIQSCGFSANSTVLLQKRKLTSQ</sequence>
<dbReference type="InterPro" id="IPR012989">
    <property type="entry name" value="SEP_domain"/>
</dbReference>
<evidence type="ECO:0000256" key="8">
    <source>
        <dbReference type="ARBA" id="ARBA00075811"/>
    </source>
</evidence>
<protein>
    <recommendedName>
        <fullName evidence="7">UBX domain-containing protein 11</fullName>
    </recommendedName>
    <alternativeName>
        <fullName evidence="9">Socius</fullName>
    </alternativeName>
    <alternativeName>
        <fullName evidence="8">UBX domain-containing protein 5</fullName>
    </alternativeName>
</protein>
<evidence type="ECO:0000256" key="7">
    <source>
        <dbReference type="ARBA" id="ARBA00073759"/>
    </source>
</evidence>
<comment type="function">
    <text evidence="5">May be involved in the reorganization of actin cytoskeleton mediated by RND1, RND2 and RND3. Promotes RHOA activation mediated by GNA12 and GNA13.</text>
</comment>
<dbReference type="PROSITE" id="PS51399">
    <property type="entry name" value="SEP"/>
    <property type="match status" value="1"/>
</dbReference>
<dbReference type="GO" id="GO:0005856">
    <property type="term" value="C:cytoskeleton"/>
    <property type="evidence" value="ECO:0007669"/>
    <property type="project" value="UniProtKB-SubCell"/>
</dbReference>
<evidence type="ECO:0000256" key="1">
    <source>
        <dbReference type="ARBA" id="ARBA00004245"/>
    </source>
</evidence>
<evidence type="ECO:0000259" key="12">
    <source>
        <dbReference type="PROSITE" id="PS50053"/>
    </source>
</evidence>
<evidence type="ECO:0000256" key="6">
    <source>
        <dbReference type="ARBA" id="ARBA00062345"/>
    </source>
</evidence>
<dbReference type="EMBL" id="HADX01006037">
    <property type="protein sequence ID" value="SBP28269.1"/>
    <property type="molecule type" value="Transcribed_RNA"/>
</dbReference>
<feature type="coiled-coil region" evidence="10">
    <location>
        <begin position="8"/>
        <end position="35"/>
    </location>
</feature>
<dbReference type="InterPro" id="IPR001012">
    <property type="entry name" value="UBX_dom"/>
</dbReference>
<dbReference type="AlphaFoldDB" id="A0A1A7YDQ4"/>
<dbReference type="InterPro" id="IPR000626">
    <property type="entry name" value="Ubiquitin-like_dom"/>
</dbReference>
<evidence type="ECO:0000256" key="3">
    <source>
        <dbReference type="ARBA" id="ARBA00023054"/>
    </source>
</evidence>
<dbReference type="Pfam" id="PF08059">
    <property type="entry name" value="SEP"/>
    <property type="match status" value="1"/>
</dbReference>
<dbReference type="GO" id="GO:0043161">
    <property type="term" value="P:proteasome-mediated ubiquitin-dependent protein catabolic process"/>
    <property type="evidence" value="ECO:0007669"/>
    <property type="project" value="TreeGrafter"/>
</dbReference>
<dbReference type="PROSITE" id="PS50053">
    <property type="entry name" value="UBIQUITIN_2"/>
    <property type="match status" value="1"/>
</dbReference>
<evidence type="ECO:0000256" key="2">
    <source>
        <dbReference type="ARBA" id="ARBA00022490"/>
    </source>
</evidence>
<keyword evidence="4" id="KW-0206">Cytoskeleton</keyword>
<keyword evidence="2" id="KW-0963">Cytoplasm</keyword>
<dbReference type="InterPro" id="IPR036241">
    <property type="entry name" value="NSFL1C_SEP_dom_sf"/>
</dbReference>
<gene>
    <name evidence="14" type="primary">UBXN11</name>
</gene>
<evidence type="ECO:0000256" key="9">
    <source>
        <dbReference type="ARBA" id="ARBA00081109"/>
    </source>
</evidence>
<evidence type="ECO:0000256" key="5">
    <source>
        <dbReference type="ARBA" id="ARBA00059434"/>
    </source>
</evidence>
<dbReference type="GO" id="GO:0043130">
    <property type="term" value="F:ubiquitin binding"/>
    <property type="evidence" value="ECO:0007669"/>
    <property type="project" value="TreeGrafter"/>
</dbReference>
<reference evidence="14" key="2">
    <citation type="submission" date="2016-06" db="EMBL/GenBank/DDBJ databases">
        <title>The genome of a short-lived fish provides insights into sex chromosome evolution and the genetic control of aging.</title>
        <authorList>
            <person name="Reichwald K."/>
            <person name="Felder M."/>
            <person name="Petzold A."/>
            <person name="Koch P."/>
            <person name="Groth M."/>
            <person name="Platzer M."/>
        </authorList>
    </citation>
    <scope>NUCLEOTIDE SEQUENCE</scope>
    <source>
        <tissue evidence="14">Brain</tissue>
    </source>
</reference>
<evidence type="ECO:0000313" key="14">
    <source>
        <dbReference type="EMBL" id="SBP28269.1"/>
    </source>
</evidence>
<reference evidence="14" key="1">
    <citation type="submission" date="2016-05" db="EMBL/GenBank/DDBJ databases">
        <authorList>
            <person name="Lavstsen T."/>
            <person name="Jespersen J.S."/>
        </authorList>
    </citation>
    <scope>NUCLEOTIDE SEQUENCE</scope>
    <source>
        <tissue evidence="14">Brain</tissue>
    </source>
</reference>
<dbReference type="Pfam" id="PF00789">
    <property type="entry name" value="UBX"/>
    <property type="match status" value="1"/>
</dbReference>
<comment type="subcellular location">
    <subcellularLocation>
        <location evidence="1">Cytoplasm</location>
        <location evidence="1">Cytoskeleton</location>
    </subcellularLocation>
</comment>
<feature type="domain" description="Ubiquitin-like" evidence="12">
    <location>
        <begin position="320"/>
        <end position="399"/>
    </location>
</feature>
<dbReference type="Gene3D" id="3.10.20.90">
    <property type="entry name" value="Phosphatidylinositol 3-kinase Catalytic Subunit, Chain A, domain 1"/>
    <property type="match status" value="1"/>
</dbReference>
<comment type="subunit">
    <text evidence="6">Interacts with GNA12, GNA13, RND1, RND2 and RND3.</text>
</comment>
<evidence type="ECO:0000256" key="10">
    <source>
        <dbReference type="SAM" id="Coils"/>
    </source>
</evidence>
<dbReference type="SUPFAM" id="SSF102848">
    <property type="entry name" value="NSFL1 (p97 ATPase) cofactor p47, SEP domain"/>
    <property type="match status" value="1"/>
</dbReference>
<feature type="domain" description="SEP" evidence="13">
    <location>
        <begin position="149"/>
        <end position="213"/>
    </location>
</feature>
<evidence type="ECO:0000256" key="4">
    <source>
        <dbReference type="ARBA" id="ARBA00023212"/>
    </source>
</evidence>
<feature type="region of interest" description="Disordered" evidence="11">
    <location>
        <begin position="286"/>
        <end position="314"/>
    </location>
</feature>
<evidence type="ECO:0000256" key="11">
    <source>
        <dbReference type="SAM" id="MobiDB-lite"/>
    </source>
</evidence>
<dbReference type="PANTHER" id="PTHR23333:SF4">
    <property type="entry name" value="UBX DOMAIN-CONTAINING PROTEIN 11"/>
    <property type="match status" value="1"/>
</dbReference>
<dbReference type="PANTHER" id="PTHR23333">
    <property type="entry name" value="UBX DOMAIN CONTAINING PROTEIN"/>
    <property type="match status" value="1"/>
</dbReference>
<accession>A0A1A7YDQ4</accession>
<organism evidence="14">
    <name type="scientific">Iconisemion striatum</name>
    <dbReference type="NCBI Taxonomy" id="60296"/>
    <lineage>
        <taxon>Eukaryota</taxon>
        <taxon>Metazoa</taxon>
        <taxon>Chordata</taxon>
        <taxon>Craniata</taxon>
        <taxon>Vertebrata</taxon>
        <taxon>Euteleostomi</taxon>
        <taxon>Actinopterygii</taxon>
        <taxon>Neopterygii</taxon>
        <taxon>Teleostei</taxon>
        <taxon>Neoteleostei</taxon>
        <taxon>Acanthomorphata</taxon>
        <taxon>Ovalentaria</taxon>
        <taxon>Atherinomorphae</taxon>
        <taxon>Cyprinodontiformes</taxon>
        <taxon>Nothobranchiidae</taxon>
        <taxon>Iconisemion</taxon>
    </lineage>
</organism>
<proteinExistence type="predicted"/>
<keyword evidence="3 10" id="KW-0175">Coiled coil</keyword>
<evidence type="ECO:0000259" key="13">
    <source>
        <dbReference type="PROSITE" id="PS51399"/>
    </source>
</evidence>
<dbReference type="InterPro" id="IPR029071">
    <property type="entry name" value="Ubiquitin-like_domsf"/>
</dbReference>
<dbReference type="FunFam" id="3.30.420.210:FF:000003">
    <property type="entry name" value="UBX domain protein 11"/>
    <property type="match status" value="1"/>
</dbReference>
<name>A0A1A7YDQ4_9TELE</name>